<protein>
    <submittedName>
        <fullName evidence="2">Uncharacterized protein</fullName>
    </submittedName>
</protein>
<gene>
    <name evidence="2" type="ORF">JGI4_00426</name>
    <name evidence="1" type="ORF">JGI8_01155</name>
</gene>
<dbReference type="STRING" id="1633631.GCA_001442925_00428"/>
<dbReference type="Proteomes" id="UP000182011">
    <property type="component" value="Unassembled WGS sequence"/>
</dbReference>
<evidence type="ECO:0000313" key="2">
    <source>
        <dbReference type="EMBL" id="CUU02043.1"/>
    </source>
</evidence>
<accession>A0A0N7MPH4</accession>
<accession>A0A0P1M1Q8</accession>
<reference evidence="2 3" key="2">
    <citation type="submission" date="2015-11" db="EMBL/GenBank/DDBJ databases">
        <authorList>
            <person name="Zhang Y."/>
            <person name="Guo Z."/>
        </authorList>
    </citation>
    <scope>NUCLEOTIDE SEQUENCE [LARGE SCALE GENOMIC DNA]</scope>
    <source>
        <strain evidence="2">JGI-4</strain>
    </source>
</reference>
<reference evidence="1 4" key="1">
    <citation type="submission" date="2015-11" db="EMBL/GenBank/DDBJ databases">
        <authorList>
            <person name="Varghese N."/>
        </authorList>
    </citation>
    <scope>NUCLEOTIDE SEQUENCE [LARGE SCALE GENOMIC DNA]</scope>
    <source>
        <strain evidence="1 4">JGI-8</strain>
    </source>
</reference>
<name>A0A0N7MPH4_9BACT</name>
<evidence type="ECO:0000313" key="1">
    <source>
        <dbReference type="EMBL" id="CUS87958.1"/>
    </source>
</evidence>
<dbReference type="AlphaFoldDB" id="A0A0N7MPH4"/>
<dbReference type="EMBL" id="CZVI01000014">
    <property type="protein sequence ID" value="CUS87958.1"/>
    <property type="molecule type" value="Genomic_DNA"/>
</dbReference>
<accession>A0A0P1M0R4</accession>
<evidence type="ECO:0000313" key="4">
    <source>
        <dbReference type="Proteomes" id="UP000182200"/>
    </source>
</evidence>
<keyword evidence="4" id="KW-1185">Reference proteome</keyword>
<dbReference type="RefSeq" id="WP_075432195.1">
    <property type="nucleotide sequence ID" value="NZ_CZVI01000014.1"/>
</dbReference>
<accession>A0A0S4MU09</accession>
<dbReference type="Proteomes" id="UP000182200">
    <property type="component" value="Unassembled WGS sequence"/>
</dbReference>
<dbReference type="EMBL" id="FAOP01000002">
    <property type="protein sequence ID" value="CUU02043.1"/>
    <property type="molecule type" value="Genomic_DNA"/>
</dbReference>
<dbReference type="OrthoDB" id="9798226at2"/>
<sequence length="107" mass="12808">MKNFNLTERIQRVRRYFRKTSKEEVILLINQAIKELGEIENRTDEIWAHIMDMSKGRKKDKKVYIELIGEELDKIIEGVETVKEILNKAKGNIRLSQKKEHEIDLWI</sequence>
<proteinExistence type="predicted"/>
<evidence type="ECO:0000313" key="3">
    <source>
        <dbReference type="Proteomes" id="UP000182011"/>
    </source>
</evidence>
<organism evidence="2 3">
    <name type="scientific">Candidatus Kryptonium thompsonii</name>
    <dbReference type="NCBI Taxonomy" id="1633631"/>
    <lineage>
        <taxon>Bacteria</taxon>
        <taxon>Pseudomonadati</taxon>
        <taxon>Candidatus Kryptoniota</taxon>
        <taxon>Candidatus Kryptonium</taxon>
    </lineage>
</organism>